<feature type="domain" description="Ribosomal protein eL8/eL30/eS12/Gadd45" evidence="1">
    <location>
        <begin position="8"/>
        <end position="97"/>
    </location>
</feature>
<dbReference type="EMBL" id="CP120678">
    <property type="protein sequence ID" value="WIW71898.1"/>
    <property type="molecule type" value="Genomic_DNA"/>
</dbReference>
<evidence type="ECO:0000313" key="3">
    <source>
        <dbReference type="Proteomes" id="UP001243623"/>
    </source>
</evidence>
<gene>
    <name evidence="2" type="ORF">P3F81_06275</name>
</gene>
<proteinExistence type="predicted"/>
<evidence type="ECO:0000313" key="2">
    <source>
        <dbReference type="EMBL" id="WIW71898.1"/>
    </source>
</evidence>
<dbReference type="InterPro" id="IPR029064">
    <property type="entry name" value="Ribosomal_eL30-like_sf"/>
</dbReference>
<dbReference type="SUPFAM" id="SSF55315">
    <property type="entry name" value="L30e-like"/>
    <property type="match status" value="1"/>
</dbReference>
<organism evidence="2 3">
    <name type="scientific">Selenobaculum gibii</name>
    <dbReference type="NCBI Taxonomy" id="3054208"/>
    <lineage>
        <taxon>Bacteria</taxon>
        <taxon>Bacillati</taxon>
        <taxon>Bacillota</taxon>
        <taxon>Negativicutes</taxon>
        <taxon>Selenomonadales</taxon>
        <taxon>Selenomonadaceae</taxon>
        <taxon>Selenobaculum</taxon>
    </lineage>
</organism>
<dbReference type="Pfam" id="PF01248">
    <property type="entry name" value="Ribosomal_L7Ae"/>
    <property type="match status" value="1"/>
</dbReference>
<dbReference type="KEGG" id="sgbi:P3F81_06275"/>
<protein>
    <submittedName>
        <fullName evidence="2">Ribosomal L7Ae/L30e/S12e/Gadd45 family protein</fullName>
    </submittedName>
</protein>
<dbReference type="AlphaFoldDB" id="A0A9Y2ETA9"/>
<name>A0A9Y2ETA9_9FIRM</name>
<dbReference type="InterPro" id="IPR004038">
    <property type="entry name" value="Ribosomal_eL8/eL30/eS12/Gad45"/>
</dbReference>
<accession>A0A9Y2ETA9</accession>
<keyword evidence="3" id="KW-1185">Reference proteome</keyword>
<reference evidence="2" key="1">
    <citation type="submission" date="2023-03" db="EMBL/GenBank/DDBJ databases">
        <title>Selenobaculum gbiensis gen. nov. sp. nov., a new bacterium isolated from the gut microbiota of IBD patient.</title>
        <authorList>
            <person name="Yeo S."/>
            <person name="Park H."/>
            <person name="Huh C.S."/>
        </authorList>
    </citation>
    <scope>NUCLEOTIDE SEQUENCE</scope>
    <source>
        <strain evidence="2">ICN-92133</strain>
    </source>
</reference>
<evidence type="ECO:0000259" key="1">
    <source>
        <dbReference type="Pfam" id="PF01248"/>
    </source>
</evidence>
<dbReference type="Proteomes" id="UP001243623">
    <property type="component" value="Chromosome"/>
</dbReference>
<dbReference type="Gene3D" id="3.30.1330.30">
    <property type="match status" value="1"/>
</dbReference>
<sequence>MNDTKLKKISNLLGLAQRSGNLTSGEFSIAKLVKSGKIKLLIVANDVSDETNKQYYNMAQYYNIMLIKLFTKDELGNMIGKGYRAAVAVNDHGFAKAIINLYKSE</sequence>
<dbReference type="RefSeq" id="WP_147668703.1">
    <property type="nucleotide sequence ID" value="NZ_CP120678.1"/>
</dbReference>